<evidence type="ECO:0000313" key="2">
    <source>
        <dbReference type="EMBL" id="GAA0534250.1"/>
    </source>
</evidence>
<evidence type="ECO:0000313" key="3">
    <source>
        <dbReference type="Proteomes" id="UP001500729"/>
    </source>
</evidence>
<organism evidence="2 3">
    <name type="scientific">Saccharopolyspora erythraea</name>
    <name type="common">Streptomyces erythraeus</name>
    <dbReference type="NCBI Taxonomy" id="1836"/>
    <lineage>
        <taxon>Bacteria</taxon>
        <taxon>Bacillati</taxon>
        <taxon>Actinomycetota</taxon>
        <taxon>Actinomycetes</taxon>
        <taxon>Pseudonocardiales</taxon>
        <taxon>Pseudonocardiaceae</taxon>
        <taxon>Saccharopolyspora</taxon>
    </lineage>
</organism>
<keyword evidence="1" id="KW-1133">Transmembrane helix</keyword>
<reference evidence="2 3" key="1">
    <citation type="journal article" date="2019" name="Int. J. Syst. Evol. Microbiol.">
        <title>The Global Catalogue of Microorganisms (GCM) 10K type strain sequencing project: providing services to taxonomists for standard genome sequencing and annotation.</title>
        <authorList>
            <consortium name="The Broad Institute Genomics Platform"/>
            <consortium name="The Broad Institute Genome Sequencing Center for Infectious Disease"/>
            <person name="Wu L."/>
            <person name="Ma J."/>
        </authorList>
    </citation>
    <scope>NUCLEOTIDE SEQUENCE [LARGE SCALE GENOMIC DNA]</scope>
    <source>
        <strain evidence="2 3">JCM 10303</strain>
    </source>
</reference>
<keyword evidence="1" id="KW-0472">Membrane</keyword>
<dbReference type="Gene3D" id="1.20.1250.20">
    <property type="entry name" value="MFS general substrate transporter like domains"/>
    <property type="match status" value="1"/>
</dbReference>
<keyword evidence="3" id="KW-1185">Reference proteome</keyword>
<evidence type="ECO:0000256" key="1">
    <source>
        <dbReference type="SAM" id="Phobius"/>
    </source>
</evidence>
<proteinExistence type="predicted"/>
<sequence length="70" mass="6814">MEVSFAGAALLGPGGTTFAIGVTAVNAWVPRSRRGAALGAFGIGAGGTAIASFTTIPLAGASVPRRRSTP</sequence>
<name>A0ABN1D641_SACER</name>
<gene>
    <name evidence="2" type="ORF">GCM10009533_36710</name>
</gene>
<dbReference type="InterPro" id="IPR036259">
    <property type="entry name" value="MFS_trans_sf"/>
</dbReference>
<protein>
    <submittedName>
        <fullName evidence="2">Uncharacterized protein</fullName>
    </submittedName>
</protein>
<dbReference type="Proteomes" id="UP001500729">
    <property type="component" value="Unassembled WGS sequence"/>
</dbReference>
<comment type="caution">
    <text evidence="2">The sequence shown here is derived from an EMBL/GenBank/DDBJ whole genome shotgun (WGS) entry which is preliminary data.</text>
</comment>
<feature type="transmembrane region" description="Helical" evidence="1">
    <location>
        <begin position="35"/>
        <end position="59"/>
    </location>
</feature>
<keyword evidence="1" id="KW-0812">Transmembrane</keyword>
<dbReference type="EMBL" id="BAAAGS010000023">
    <property type="protein sequence ID" value="GAA0534250.1"/>
    <property type="molecule type" value="Genomic_DNA"/>
</dbReference>
<accession>A0ABN1D641</accession>